<dbReference type="PANTHER" id="PTHR13009">
    <property type="entry name" value="HEAT SHOCK PROTEIN 90 HSP90 CO-CHAPERONE AHA-1"/>
    <property type="match status" value="1"/>
</dbReference>
<feature type="region of interest" description="Disordered" evidence="2">
    <location>
        <begin position="1"/>
        <end position="24"/>
    </location>
</feature>
<dbReference type="GO" id="GO:0001671">
    <property type="term" value="F:ATPase activator activity"/>
    <property type="evidence" value="ECO:0007669"/>
    <property type="project" value="InterPro"/>
</dbReference>
<evidence type="ECO:0000313" key="4">
    <source>
        <dbReference type="EMBL" id="CAD9391135.1"/>
    </source>
</evidence>
<dbReference type="InterPro" id="IPR036338">
    <property type="entry name" value="Aha1"/>
</dbReference>
<dbReference type="GO" id="GO:0051087">
    <property type="term" value="F:protein-folding chaperone binding"/>
    <property type="evidence" value="ECO:0007669"/>
    <property type="project" value="InterPro"/>
</dbReference>
<evidence type="ECO:0000259" key="3">
    <source>
        <dbReference type="SMART" id="SM01000"/>
    </source>
</evidence>
<dbReference type="GO" id="GO:0005829">
    <property type="term" value="C:cytosol"/>
    <property type="evidence" value="ECO:0007669"/>
    <property type="project" value="TreeGrafter"/>
</dbReference>
<accession>A0A7S2BAC1</accession>
<dbReference type="EMBL" id="HBGT01005389">
    <property type="protein sequence ID" value="CAD9391135.1"/>
    <property type="molecule type" value="Transcribed_RNA"/>
</dbReference>
<organism evidence="4">
    <name type="scientific">Florenciella parvula</name>
    <dbReference type="NCBI Taxonomy" id="236787"/>
    <lineage>
        <taxon>Eukaryota</taxon>
        <taxon>Sar</taxon>
        <taxon>Stramenopiles</taxon>
        <taxon>Ochrophyta</taxon>
        <taxon>Dictyochophyceae</taxon>
        <taxon>Florenciellales</taxon>
        <taxon>Florenciella</taxon>
    </lineage>
</organism>
<evidence type="ECO:0000256" key="2">
    <source>
        <dbReference type="SAM" id="MobiDB-lite"/>
    </source>
</evidence>
<comment type="similarity">
    <text evidence="1">Belongs to the AHA1 family.</text>
</comment>
<dbReference type="Gene3D" id="3.15.10.20">
    <property type="entry name" value="Activator of Hsp90 ATPase Aha1, N-terminal domain"/>
    <property type="match status" value="1"/>
</dbReference>
<feature type="compositionally biased region" description="Low complexity" evidence="2">
    <location>
        <begin position="9"/>
        <end position="24"/>
    </location>
</feature>
<name>A0A7S2BAC1_9STRA</name>
<dbReference type="GO" id="GO:0006457">
    <property type="term" value="P:protein folding"/>
    <property type="evidence" value="ECO:0007669"/>
    <property type="project" value="TreeGrafter"/>
</dbReference>
<feature type="domain" description="Activator of Hsp90 ATPase AHSA1-like N-terminal" evidence="3">
    <location>
        <begin position="102"/>
        <end position="267"/>
    </location>
</feature>
<sequence length="267" mass="28523">MSSLSVASDGAAETPATPAPTVAGADVVVVETESDLPQQNGLDKKGYHYAHSDIYYKDGRICEPPKKLDAADAVAAAEAEAATADAQASESKWNTNDYHWEERDCTAWATDRLRELVVGSEVWRDKKVEGDELTVTGAELDGYASSCVRKGKTINTFEFTAKVTFEGRRGGGALSATATYTDLVRDGTEDVGSEVEVPAGVVESKASAVADSTSSTDKDGNIVQTEVPVSSERAMRCSEMLLKLVTKKGEPAVREKLLVLVRELLAK</sequence>
<dbReference type="PANTHER" id="PTHR13009:SF22">
    <property type="entry name" value="LD43819P"/>
    <property type="match status" value="1"/>
</dbReference>
<dbReference type="SMART" id="SM01000">
    <property type="entry name" value="Aha1_N"/>
    <property type="match status" value="1"/>
</dbReference>
<dbReference type="InterPro" id="IPR015310">
    <property type="entry name" value="AHSA1-like_N"/>
</dbReference>
<protein>
    <recommendedName>
        <fullName evidence="3">Activator of Hsp90 ATPase AHSA1-like N-terminal domain-containing protein</fullName>
    </recommendedName>
</protein>
<dbReference type="SUPFAM" id="SSF103111">
    <property type="entry name" value="Activator of Hsp90 ATPase, Aha1"/>
    <property type="match status" value="1"/>
</dbReference>
<reference evidence="4" key="1">
    <citation type="submission" date="2021-01" db="EMBL/GenBank/DDBJ databases">
        <authorList>
            <person name="Corre E."/>
            <person name="Pelletier E."/>
            <person name="Niang G."/>
            <person name="Scheremetjew M."/>
            <person name="Finn R."/>
            <person name="Kale V."/>
            <person name="Holt S."/>
            <person name="Cochrane G."/>
            <person name="Meng A."/>
            <person name="Brown T."/>
            <person name="Cohen L."/>
        </authorList>
    </citation>
    <scope>NUCLEOTIDE SEQUENCE</scope>
    <source>
        <strain evidence="4">RCC1693</strain>
    </source>
</reference>
<evidence type="ECO:0000256" key="1">
    <source>
        <dbReference type="ARBA" id="ARBA00006817"/>
    </source>
</evidence>
<proteinExistence type="inferred from homology"/>
<gene>
    <name evidence="4" type="ORF">FPAR1323_LOCUS2942</name>
</gene>
<dbReference type="AlphaFoldDB" id="A0A7S2BAC1"/>
<dbReference type="Pfam" id="PF09229">
    <property type="entry name" value="Aha1_N"/>
    <property type="match status" value="1"/>
</dbReference>